<gene>
    <name evidence="2" type="ORF">C2845_PM03G28330</name>
</gene>
<comment type="caution">
    <text evidence="2">The sequence shown here is derived from an EMBL/GenBank/DDBJ whole genome shotgun (WGS) entry which is preliminary data.</text>
</comment>
<dbReference type="EMBL" id="PQIB02000002">
    <property type="protein sequence ID" value="RLN33102.1"/>
    <property type="molecule type" value="Genomic_DNA"/>
</dbReference>
<evidence type="ECO:0000313" key="2">
    <source>
        <dbReference type="EMBL" id="RLN33102.1"/>
    </source>
</evidence>
<feature type="compositionally biased region" description="Basic residues" evidence="1">
    <location>
        <begin position="39"/>
        <end position="48"/>
    </location>
</feature>
<feature type="compositionally biased region" description="Basic and acidic residues" evidence="1">
    <location>
        <begin position="139"/>
        <end position="153"/>
    </location>
</feature>
<dbReference type="AlphaFoldDB" id="A0A3L6T4K6"/>
<evidence type="ECO:0000256" key="1">
    <source>
        <dbReference type="SAM" id="MobiDB-lite"/>
    </source>
</evidence>
<sequence>MITERRAIRRCPDQSEGSPFPTFMSCQPSRGGAGATHCLGRRSRHINHRKDPGVWGRPRDDLRARQEDFVGPSNTSGVGPTTLGAQGRPREPTRWDPWDKIASEGRRHLQEGDSQRGAAFTPKDSKSKVEPPLEAMASRSDRSDGESGDEHAPRRGLSAANAGAARLISLPPAPDGRTLNFGWKPNGVQFGRRPMRPLGPIAVVFPQGKRWSRPERSCAIPRYEPNLEPARNVGLTSWPASWGRRASNRGLRALERRPGAPPKEVTGDRNGRQLRRGRPPMGRTTCVPASKKSGRAKMPEPPSSVHDSAVERPGRSTLSLAPPSVAAAGREIRWTMT</sequence>
<feature type="compositionally biased region" description="Basic and acidic residues" evidence="1">
    <location>
        <begin position="1"/>
        <end position="13"/>
    </location>
</feature>
<feature type="region of interest" description="Disordered" evidence="1">
    <location>
        <begin position="1"/>
        <end position="157"/>
    </location>
</feature>
<dbReference type="Proteomes" id="UP000275267">
    <property type="component" value="Unassembled WGS sequence"/>
</dbReference>
<protein>
    <submittedName>
        <fullName evidence="2">Uncharacterized protein</fullName>
    </submittedName>
</protein>
<accession>A0A3L6T4K6</accession>
<feature type="region of interest" description="Disordered" evidence="1">
    <location>
        <begin position="253"/>
        <end position="337"/>
    </location>
</feature>
<evidence type="ECO:0000313" key="3">
    <source>
        <dbReference type="Proteomes" id="UP000275267"/>
    </source>
</evidence>
<reference evidence="3" key="1">
    <citation type="journal article" date="2019" name="Nat. Commun.">
        <title>The genome of broomcorn millet.</title>
        <authorList>
            <person name="Zou C."/>
            <person name="Miki D."/>
            <person name="Li D."/>
            <person name="Tang Q."/>
            <person name="Xiao L."/>
            <person name="Rajput S."/>
            <person name="Deng P."/>
            <person name="Jia W."/>
            <person name="Huang R."/>
            <person name="Zhang M."/>
            <person name="Sun Y."/>
            <person name="Hu J."/>
            <person name="Fu X."/>
            <person name="Schnable P.S."/>
            <person name="Li F."/>
            <person name="Zhang H."/>
            <person name="Feng B."/>
            <person name="Zhu X."/>
            <person name="Liu R."/>
            <person name="Schnable J.C."/>
            <person name="Zhu J.-K."/>
            <person name="Zhang H."/>
        </authorList>
    </citation>
    <scope>NUCLEOTIDE SEQUENCE [LARGE SCALE GENOMIC DNA]</scope>
</reference>
<organism evidence="2 3">
    <name type="scientific">Panicum miliaceum</name>
    <name type="common">Proso millet</name>
    <name type="synonym">Broomcorn millet</name>
    <dbReference type="NCBI Taxonomy" id="4540"/>
    <lineage>
        <taxon>Eukaryota</taxon>
        <taxon>Viridiplantae</taxon>
        <taxon>Streptophyta</taxon>
        <taxon>Embryophyta</taxon>
        <taxon>Tracheophyta</taxon>
        <taxon>Spermatophyta</taxon>
        <taxon>Magnoliopsida</taxon>
        <taxon>Liliopsida</taxon>
        <taxon>Poales</taxon>
        <taxon>Poaceae</taxon>
        <taxon>PACMAD clade</taxon>
        <taxon>Panicoideae</taxon>
        <taxon>Panicodae</taxon>
        <taxon>Paniceae</taxon>
        <taxon>Panicinae</taxon>
        <taxon>Panicum</taxon>
        <taxon>Panicum sect. Panicum</taxon>
    </lineage>
</organism>
<feature type="compositionally biased region" description="Basic and acidic residues" evidence="1">
    <location>
        <begin position="49"/>
        <end position="68"/>
    </location>
</feature>
<name>A0A3L6T4K6_PANMI</name>
<feature type="compositionally biased region" description="Basic and acidic residues" evidence="1">
    <location>
        <begin position="88"/>
        <end position="114"/>
    </location>
</feature>
<keyword evidence="3" id="KW-1185">Reference proteome</keyword>
<proteinExistence type="predicted"/>